<dbReference type="EMBL" id="JAEPQZ010000019">
    <property type="protein sequence ID" value="KAG2171722.1"/>
    <property type="molecule type" value="Genomic_DNA"/>
</dbReference>
<gene>
    <name evidence="2" type="ORF">INT43_008102</name>
</gene>
<accession>A0A8H7PD70</accession>
<proteinExistence type="predicted"/>
<evidence type="ECO:0000313" key="2">
    <source>
        <dbReference type="EMBL" id="KAG2171722.1"/>
    </source>
</evidence>
<dbReference type="Proteomes" id="UP000654370">
    <property type="component" value="Unassembled WGS sequence"/>
</dbReference>
<feature type="compositionally biased region" description="Basic residues" evidence="1">
    <location>
        <begin position="1"/>
        <end position="14"/>
    </location>
</feature>
<feature type="region of interest" description="Disordered" evidence="1">
    <location>
        <begin position="1"/>
        <end position="30"/>
    </location>
</feature>
<keyword evidence="3" id="KW-1185">Reference proteome</keyword>
<sequence>MDSRYRRSPAHTPRHKDAGAAFRQEETSHKEDALLHKETIDIMSEDSEDDEPIATLMGRWWQWRPCPNSWLRSVMADSSLLTGR</sequence>
<evidence type="ECO:0000313" key="3">
    <source>
        <dbReference type="Proteomes" id="UP000654370"/>
    </source>
</evidence>
<dbReference type="AlphaFoldDB" id="A0A8H7PD70"/>
<organism evidence="2 3">
    <name type="scientific">Mortierella isabellina</name>
    <name type="common">Filamentous fungus</name>
    <name type="synonym">Umbelopsis isabellina</name>
    <dbReference type="NCBI Taxonomy" id="91625"/>
    <lineage>
        <taxon>Eukaryota</taxon>
        <taxon>Fungi</taxon>
        <taxon>Fungi incertae sedis</taxon>
        <taxon>Mucoromycota</taxon>
        <taxon>Mucoromycotina</taxon>
        <taxon>Umbelopsidomycetes</taxon>
        <taxon>Umbelopsidales</taxon>
        <taxon>Umbelopsidaceae</taxon>
        <taxon>Umbelopsis</taxon>
    </lineage>
</organism>
<protein>
    <submittedName>
        <fullName evidence="2">Uncharacterized protein</fullName>
    </submittedName>
</protein>
<comment type="caution">
    <text evidence="2">The sequence shown here is derived from an EMBL/GenBank/DDBJ whole genome shotgun (WGS) entry which is preliminary data.</text>
</comment>
<evidence type="ECO:0000256" key="1">
    <source>
        <dbReference type="SAM" id="MobiDB-lite"/>
    </source>
</evidence>
<name>A0A8H7PD70_MORIS</name>
<reference evidence="2" key="1">
    <citation type="submission" date="2020-12" db="EMBL/GenBank/DDBJ databases">
        <title>Metabolic potential, ecology and presence of endohyphal bacteria is reflected in genomic diversity of Mucoromycotina.</title>
        <authorList>
            <person name="Muszewska A."/>
            <person name="Okrasinska A."/>
            <person name="Steczkiewicz K."/>
            <person name="Drgas O."/>
            <person name="Orlowska M."/>
            <person name="Perlinska-Lenart U."/>
            <person name="Aleksandrzak-Piekarczyk T."/>
            <person name="Szatraj K."/>
            <person name="Zielenkiewicz U."/>
            <person name="Pilsyk S."/>
            <person name="Malc E."/>
            <person name="Mieczkowski P."/>
            <person name="Kruszewska J.S."/>
            <person name="Biernat P."/>
            <person name="Pawlowska J."/>
        </authorList>
    </citation>
    <scope>NUCLEOTIDE SEQUENCE</scope>
    <source>
        <strain evidence="2">WA0000067209</strain>
    </source>
</reference>
<feature type="compositionally biased region" description="Basic and acidic residues" evidence="1">
    <location>
        <begin position="15"/>
        <end position="30"/>
    </location>
</feature>